<feature type="region of interest" description="Disordered" evidence="2">
    <location>
        <begin position="320"/>
        <end position="355"/>
    </location>
</feature>
<dbReference type="PANTHER" id="PTHR12832:SF11">
    <property type="entry name" value="LD23868P"/>
    <property type="match status" value="1"/>
</dbReference>
<feature type="region of interest" description="Disordered" evidence="2">
    <location>
        <begin position="989"/>
        <end position="1037"/>
    </location>
</feature>
<feature type="compositionally biased region" description="Gly residues" evidence="2">
    <location>
        <begin position="710"/>
        <end position="728"/>
    </location>
</feature>
<feature type="compositionally biased region" description="Basic and acidic residues" evidence="2">
    <location>
        <begin position="1535"/>
        <end position="1554"/>
    </location>
</feature>
<accession>A0A8J4CU18</accession>
<feature type="region of interest" description="Disordered" evidence="2">
    <location>
        <begin position="127"/>
        <end position="179"/>
    </location>
</feature>
<organism evidence="3 4">
    <name type="scientific">Volvox reticuliferus</name>
    <dbReference type="NCBI Taxonomy" id="1737510"/>
    <lineage>
        <taxon>Eukaryota</taxon>
        <taxon>Viridiplantae</taxon>
        <taxon>Chlorophyta</taxon>
        <taxon>core chlorophytes</taxon>
        <taxon>Chlorophyceae</taxon>
        <taxon>CS clade</taxon>
        <taxon>Chlamydomonadales</taxon>
        <taxon>Volvocaceae</taxon>
        <taxon>Volvox</taxon>
    </lineage>
</organism>
<dbReference type="GO" id="GO:0007165">
    <property type="term" value="P:signal transduction"/>
    <property type="evidence" value="ECO:0007669"/>
    <property type="project" value="TreeGrafter"/>
</dbReference>
<dbReference type="InterPro" id="IPR008862">
    <property type="entry name" value="Tcp11"/>
</dbReference>
<feature type="compositionally biased region" description="Low complexity" evidence="2">
    <location>
        <begin position="729"/>
        <end position="750"/>
    </location>
</feature>
<feature type="compositionally biased region" description="Low complexity" evidence="2">
    <location>
        <begin position="1511"/>
        <end position="1524"/>
    </location>
</feature>
<feature type="region of interest" description="Disordered" evidence="2">
    <location>
        <begin position="1501"/>
        <end position="1554"/>
    </location>
</feature>
<feature type="compositionally biased region" description="Gly residues" evidence="2">
    <location>
        <begin position="334"/>
        <end position="343"/>
    </location>
</feature>
<feature type="compositionally biased region" description="Low complexity" evidence="2">
    <location>
        <begin position="31"/>
        <end position="86"/>
    </location>
</feature>
<evidence type="ECO:0000313" key="3">
    <source>
        <dbReference type="EMBL" id="GIL89817.1"/>
    </source>
</evidence>
<dbReference type="OrthoDB" id="276323at2759"/>
<comment type="caution">
    <text evidence="3">The sequence shown here is derived from an EMBL/GenBank/DDBJ whole genome shotgun (WGS) entry which is preliminary data.</text>
</comment>
<feature type="compositionally biased region" description="Low complexity" evidence="2">
    <location>
        <begin position="1010"/>
        <end position="1020"/>
    </location>
</feature>
<feature type="compositionally biased region" description="Low complexity" evidence="2">
    <location>
        <begin position="137"/>
        <end position="148"/>
    </location>
</feature>
<proteinExistence type="inferred from homology"/>
<feature type="region of interest" description="Disordered" evidence="2">
    <location>
        <begin position="596"/>
        <end position="649"/>
    </location>
</feature>
<feature type="compositionally biased region" description="Pro residues" evidence="2">
    <location>
        <begin position="1026"/>
        <end position="1035"/>
    </location>
</feature>
<protein>
    <submittedName>
        <fullName evidence="3">Uncharacterized protein</fullName>
    </submittedName>
</protein>
<dbReference type="Pfam" id="PF05794">
    <property type="entry name" value="Tcp11"/>
    <property type="match status" value="1"/>
</dbReference>
<gene>
    <name evidence="3" type="ORF">Vretifemale_17583</name>
</gene>
<comment type="similarity">
    <text evidence="1">Belongs to the TCP11 family.</text>
</comment>
<feature type="region of interest" description="Disordered" evidence="2">
    <location>
        <begin position="1"/>
        <end position="102"/>
    </location>
</feature>
<reference evidence="3" key="1">
    <citation type="journal article" date="2021" name="Proc. Natl. Acad. Sci. U.S.A.">
        <title>Three genomes in the algal genus Volvox reveal the fate of a haploid sex-determining region after a transition to homothallism.</title>
        <authorList>
            <person name="Yamamoto K."/>
            <person name="Hamaji T."/>
            <person name="Kawai-Toyooka H."/>
            <person name="Matsuzaki R."/>
            <person name="Takahashi F."/>
            <person name="Nishimura Y."/>
            <person name="Kawachi M."/>
            <person name="Noguchi H."/>
            <person name="Minakuchi Y."/>
            <person name="Umen J.G."/>
            <person name="Toyoda A."/>
            <person name="Nozaki H."/>
        </authorList>
    </citation>
    <scope>NUCLEOTIDE SEQUENCE</scope>
    <source>
        <strain evidence="3">NIES-3786</strain>
    </source>
</reference>
<feature type="compositionally biased region" description="Basic and acidic residues" evidence="2">
    <location>
        <begin position="1"/>
        <end position="20"/>
    </location>
</feature>
<feature type="compositionally biased region" description="Acidic residues" evidence="2">
    <location>
        <begin position="162"/>
        <end position="176"/>
    </location>
</feature>
<dbReference type="Proteomes" id="UP000747110">
    <property type="component" value="Unassembled WGS sequence"/>
</dbReference>
<dbReference type="PANTHER" id="PTHR12832">
    <property type="entry name" value="TESTIS-SPECIFIC PROTEIN PBS13 T-COMPLEX 11"/>
    <property type="match status" value="1"/>
</dbReference>
<feature type="compositionally biased region" description="Low complexity" evidence="2">
    <location>
        <begin position="605"/>
        <end position="622"/>
    </location>
</feature>
<evidence type="ECO:0000256" key="1">
    <source>
        <dbReference type="ARBA" id="ARBA00010954"/>
    </source>
</evidence>
<evidence type="ECO:0000313" key="4">
    <source>
        <dbReference type="Proteomes" id="UP000747110"/>
    </source>
</evidence>
<dbReference type="EMBL" id="BNCP01000052">
    <property type="protein sequence ID" value="GIL89817.1"/>
    <property type="molecule type" value="Genomic_DNA"/>
</dbReference>
<feature type="compositionally biased region" description="Low complexity" evidence="2">
    <location>
        <begin position="989"/>
        <end position="1000"/>
    </location>
</feature>
<evidence type="ECO:0000256" key="2">
    <source>
        <dbReference type="SAM" id="MobiDB-lite"/>
    </source>
</evidence>
<name>A0A8J4CU18_9CHLO</name>
<sequence length="1554" mass="157034">MQQQETESRRQALEQKLETARKRREGRRSQVSGAGAGAAAAATAVNAASDATSLSSSSQSFHSAAQSPSRPQSPTHYQSHSQSSSPAPSPHLGQRADAPTDAAPAVVGPSILVAPAALALTVSQLTEGSGSEDGTISAAASPSLPSESGDLVVTITETSGESAEDEGEGEGADADAELSSRLEGLRRSISSRRLQHVWRAFVQSKRTTRTLAETFVAQRITDVQLPPSLDAATRAAGAVDVPRRQGQVQDGAAPVVIGLVGSSGSAAAAAMARLAALGGRGTAAGDEGGSDGFDRFASALRSPATLKATQALMRRLEQRLAARHSTHSSQGSQGSQGHGGGSSPGPSQGQSQAATSVNRLLRRLYPTAPRDATLERYPPRVLLCGFMIVRHPEVVFSGSGPRETALAAAARDLVERLEALLERIILVPAEPPAAEPAGPLPQSPSHNVAVSPVARGMEELLRRRRAAAAQGGSFGLPPSPSASSPYMTIGSLLVQFDDAWLRYLDQFVAWKGADAASLEAELVRCAAALEASMLRKCRGDPTSERVRRSSDLQAVIAQVAHDQSLLRERVSKLGGEAGLARLEAALEAARRTVAAEVTERGAGSGSTSTTASEADTTDAESAARNRRRGYADTRSASTSSATSPVLSRQATPLALPLDVPPVAAPSPAGDVAAASGTLAGAVAARPAASAPIATPPRRHGAAPHVNAGGDKTGGDGPTVGGGGGGGEAVGVAPSPLSASPRSPGSLRASLLGPDGGGAVHAAPLDAALVSNAALVHEMLLGANTGSYRLPLSEAEAAWSRAVAAMSLDASGLAVLPPGPTPDALQNMGQEQLIRALRSRTAAIAECAFWDNVTATIAVALQTPQLAASTRGSSAARLAAVLAPLLSEVAFDVASVVNSSQQASALRAEFSEAVIRSQIEGAAAEAMAGAGVGAGRSEVAAVQRALVVLQRLAGLLVAAGAPAREEEALAAQETMRQRLAVAVQDYAQQLPSQPIQPSEPSQHLRAATGYDDVSSDGSGASDGRGDSPPPPPPPPLAAALGRAVRLLAAQVKVLKVDAANGRLQALAARLQGNEGVEYLRAKFAAVFRLEGATGNSELPLALSASAPSSSLPTPPPPRRLHGQELLRALPRTAAWLQRSRTGATGITSYIHAQGIDMTAAVAAAAAASGSPGAPVSLRAGLRPSPGAAAAAAAVARPTPVPAVIPVGPEDGRGGGGAVNTTTGAWRWVVRCGLVGLVSSDSPAVGPSLAETLLWDGERLHGAQNQFQQLVVVTAGLLLVTQLRATAAAAARAAAPDAAAAAAAAAIAGAAWGLEARTAAARRLLVVVADPGMRLPDLTSELAAMAGVAGNEEAEGRLRSAFMSLVEPGAGAFRSITNALAASLLLYITLGVPAAHGSGSAAAASGSASHGVAAPASMVLLGRVGASGLAADVAALGEQLLMLCAVNEAVHGDLYEEMYVQVAEQEAAASQEASALQLQQQRRQQQQQQQAAAVAVAAGLADGSRSGEQPVSAAAAQGAGQLPAAASGEGPRAPQGDVKRNSGRAEEERLQEGDEI</sequence>
<feature type="region of interest" description="Disordered" evidence="2">
    <location>
        <begin position="689"/>
        <end position="750"/>
    </location>
</feature>
<keyword evidence="4" id="KW-1185">Reference proteome</keyword>